<gene>
    <name evidence="1" type="ORF">XTPLMG730_3405</name>
</gene>
<evidence type="ECO:0000313" key="1">
    <source>
        <dbReference type="EMBL" id="CTP92186.1"/>
    </source>
</evidence>
<dbReference type="Proteomes" id="UP000045978">
    <property type="component" value="Unassembled WGS sequence"/>
</dbReference>
<evidence type="ECO:0000313" key="2">
    <source>
        <dbReference type="Proteomes" id="UP000045978"/>
    </source>
</evidence>
<dbReference type="AlphaFoldDB" id="A0A0K3A261"/>
<sequence>MRDAGSGQVIDVTRTLINGGYQEYKRDNESDTPIERCNGWGSHDWCSNFRLCSNLSEDWSCGDFGVNWGVRCYSGLREACAYDLGGGSECNEPGLPIRSAMRMPA</sequence>
<protein>
    <submittedName>
        <fullName evidence="1">Uncharacterized protein</fullName>
    </submittedName>
</protein>
<reference evidence="1 2" key="1">
    <citation type="submission" date="2015-07" db="EMBL/GenBank/DDBJ databases">
        <authorList>
            <person name="Noorani M."/>
        </authorList>
    </citation>
    <scope>NUCLEOTIDE SEQUENCE [LARGE SCALE GENOMIC DNA]</scope>
    <source>
        <strain evidence="1">LMG730</strain>
    </source>
</reference>
<accession>A0A0K3A261</accession>
<name>A0A0K3A261_9XANT</name>
<proteinExistence type="predicted"/>
<organism evidence="1 2">
    <name type="scientific">Xanthomonas graminis pv. phlei</name>
    <dbReference type="NCBI Taxonomy" id="487906"/>
    <lineage>
        <taxon>Bacteria</taxon>
        <taxon>Pseudomonadati</taxon>
        <taxon>Pseudomonadota</taxon>
        <taxon>Gammaproteobacteria</taxon>
        <taxon>Lysobacterales</taxon>
        <taxon>Lysobacteraceae</taxon>
        <taxon>Xanthomonas</taxon>
        <taxon>Xanthomonas translucens group</taxon>
        <taxon>Xanthomonas graminis</taxon>
    </lineage>
</organism>
<dbReference type="EMBL" id="CXOJ01000093">
    <property type="protein sequence ID" value="CTP92186.1"/>
    <property type="molecule type" value="Genomic_DNA"/>
</dbReference>